<organism evidence="5 6">
    <name type="scientific">Candidatus Lambdaproteobacteria bacterium RIFOXYD2_FULL_50_16</name>
    <dbReference type="NCBI Taxonomy" id="1817772"/>
    <lineage>
        <taxon>Bacteria</taxon>
        <taxon>Pseudomonadati</taxon>
        <taxon>Pseudomonadota</taxon>
        <taxon>Candidatus Lambdaproteobacteria</taxon>
    </lineage>
</organism>
<keyword evidence="4" id="KW-0732">Signal</keyword>
<feature type="chain" id="PRO_5009524539" description="Tetratricopeptide repeat protein" evidence="4">
    <location>
        <begin position="18"/>
        <end position="587"/>
    </location>
</feature>
<dbReference type="Gene3D" id="1.25.40.10">
    <property type="entry name" value="Tetratricopeptide repeat domain"/>
    <property type="match status" value="3"/>
</dbReference>
<feature type="repeat" description="TPR" evidence="3">
    <location>
        <begin position="119"/>
        <end position="152"/>
    </location>
</feature>
<evidence type="ECO:0000256" key="1">
    <source>
        <dbReference type="ARBA" id="ARBA00022737"/>
    </source>
</evidence>
<evidence type="ECO:0000313" key="5">
    <source>
        <dbReference type="EMBL" id="OGG93024.1"/>
    </source>
</evidence>
<comment type="caution">
    <text evidence="5">The sequence shown here is derived from an EMBL/GenBank/DDBJ whole genome shotgun (WGS) entry which is preliminary data.</text>
</comment>
<proteinExistence type="predicted"/>
<protein>
    <recommendedName>
        <fullName evidence="7">Tetratricopeptide repeat protein</fullName>
    </recommendedName>
</protein>
<dbReference type="STRING" id="1817772.A2527_13890"/>
<dbReference type="EMBL" id="MFNE01000053">
    <property type="protein sequence ID" value="OGG93024.1"/>
    <property type="molecule type" value="Genomic_DNA"/>
</dbReference>
<dbReference type="Pfam" id="PF12895">
    <property type="entry name" value="ANAPC3"/>
    <property type="match status" value="1"/>
</dbReference>
<dbReference type="SMART" id="SM00028">
    <property type="entry name" value="TPR"/>
    <property type="match status" value="7"/>
</dbReference>
<dbReference type="PROSITE" id="PS51257">
    <property type="entry name" value="PROKAR_LIPOPROTEIN"/>
    <property type="match status" value="1"/>
</dbReference>
<dbReference type="InterPro" id="IPR011990">
    <property type="entry name" value="TPR-like_helical_dom_sf"/>
</dbReference>
<reference evidence="5 6" key="1">
    <citation type="journal article" date="2016" name="Nat. Commun.">
        <title>Thousands of microbial genomes shed light on interconnected biogeochemical processes in an aquifer system.</title>
        <authorList>
            <person name="Anantharaman K."/>
            <person name="Brown C.T."/>
            <person name="Hug L.A."/>
            <person name="Sharon I."/>
            <person name="Castelle C.J."/>
            <person name="Probst A.J."/>
            <person name="Thomas B.C."/>
            <person name="Singh A."/>
            <person name="Wilkins M.J."/>
            <person name="Karaoz U."/>
            <person name="Brodie E.L."/>
            <person name="Williams K.H."/>
            <person name="Hubbard S.S."/>
            <person name="Banfield J.F."/>
        </authorList>
    </citation>
    <scope>NUCLEOTIDE SEQUENCE [LARGE SCALE GENOMIC DNA]</scope>
</reference>
<dbReference type="SUPFAM" id="SSF48452">
    <property type="entry name" value="TPR-like"/>
    <property type="match status" value="3"/>
</dbReference>
<feature type="repeat" description="TPR" evidence="3">
    <location>
        <begin position="290"/>
        <end position="323"/>
    </location>
</feature>
<sequence length="587" mass="66174">MKTLFFLSLLFALTACATGPQTPEADLVRLGSPEALRLSLEQRLFKDPKDHQAHYQMAWVLEQSREFEGAAQAIERAVVLEPQSASYRLLAGQIQYQMGDYFQAVNLLSAALKLDNRLLEAYYFLALSLEATGRSEEALSQLKLALEIEPLYFDARLAKVRIAMTLPENAPDLASLTLELEAALKIKPNSVEGTLLLAQLYGGQGASYKARLILEDWLKRFGNQDRVLLALARLELSEGRPEVAQKTLARQKESSAASRVLLLKIGRHQSPPAVLLGQVEKELTLEPDSEELYLYQGELYLELGRPEEAERCLQRALKINPRDAQAHLLIARAYLEEADYAGEEMALAKARSLAPSSLEIRLAYLASLIRQGLWDEAQTEVQRGGTDQDHRGILLIKAYLAEMKGDYGTAEALLTRVLKKGSDPQAELAMARLELSRGLFDTGLGRAQRLLKERPTDFEVKLVLAKGYLLTGKHQELETILNPLLDQRRGEGRAHLLLAQSKIRRGQVAQAAETLRQALRTWPRQPDLVQAYTLALGLLGQYAQAIPLLEEMQRFRHRYNQLFGFRLWEYYFKAGQKERFNQFPLPQ</sequence>
<evidence type="ECO:0000313" key="6">
    <source>
        <dbReference type="Proteomes" id="UP000178449"/>
    </source>
</evidence>
<feature type="signal peptide" evidence="4">
    <location>
        <begin position="1"/>
        <end position="17"/>
    </location>
</feature>
<dbReference type="PROSITE" id="PS50005">
    <property type="entry name" value="TPR"/>
    <property type="match status" value="3"/>
</dbReference>
<dbReference type="InterPro" id="IPR051012">
    <property type="entry name" value="CellSynth/LPSAsmb/PSIAsmb"/>
</dbReference>
<dbReference type="Proteomes" id="UP000178449">
    <property type="component" value="Unassembled WGS sequence"/>
</dbReference>
<name>A0A1F6G4J4_9PROT</name>
<evidence type="ECO:0000256" key="2">
    <source>
        <dbReference type="ARBA" id="ARBA00022803"/>
    </source>
</evidence>
<keyword evidence="2 3" id="KW-0802">TPR repeat</keyword>
<dbReference type="Pfam" id="PF14559">
    <property type="entry name" value="TPR_19"/>
    <property type="match status" value="1"/>
</dbReference>
<dbReference type="PROSITE" id="PS50293">
    <property type="entry name" value="TPR_REGION"/>
    <property type="match status" value="1"/>
</dbReference>
<dbReference type="PANTHER" id="PTHR45586">
    <property type="entry name" value="TPR REPEAT-CONTAINING PROTEIN PA4667"/>
    <property type="match status" value="1"/>
</dbReference>
<evidence type="ECO:0000256" key="3">
    <source>
        <dbReference type="PROSITE-ProRule" id="PRU00339"/>
    </source>
</evidence>
<feature type="repeat" description="TPR" evidence="3">
    <location>
        <begin position="51"/>
        <end position="84"/>
    </location>
</feature>
<evidence type="ECO:0000256" key="4">
    <source>
        <dbReference type="SAM" id="SignalP"/>
    </source>
</evidence>
<gene>
    <name evidence="5" type="ORF">A2527_13890</name>
</gene>
<accession>A0A1F6G4J4</accession>
<dbReference type="Pfam" id="PF13432">
    <property type="entry name" value="TPR_16"/>
    <property type="match status" value="1"/>
</dbReference>
<dbReference type="PANTHER" id="PTHR45586:SF1">
    <property type="entry name" value="LIPOPOLYSACCHARIDE ASSEMBLY PROTEIN B"/>
    <property type="match status" value="1"/>
</dbReference>
<keyword evidence="1" id="KW-0677">Repeat</keyword>
<dbReference type="InterPro" id="IPR019734">
    <property type="entry name" value="TPR_rpt"/>
</dbReference>
<dbReference type="AlphaFoldDB" id="A0A1F6G4J4"/>
<evidence type="ECO:0008006" key="7">
    <source>
        <dbReference type="Google" id="ProtNLM"/>
    </source>
</evidence>